<feature type="transmembrane region" description="Helical" evidence="1">
    <location>
        <begin position="12"/>
        <end position="31"/>
    </location>
</feature>
<evidence type="ECO:0000313" key="3">
    <source>
        <dbReference type="Proteomes" id="UP000187203"/>
    </source>
</evidence>
<keyword evidence="3" id="KW-1185">Reference proteome</keyword>
<gene>
    <name evidence="2" type="ORF">COLO4_35470</name>
</gene>
<proteinExistence type="predicted"/>
<evidence type="ECO:0000256" key="1">
    <source>
        <dbReference type="SAM" id="Phobius"/>
    </source>
</evidence>
<reference evidence="3" key="1">
    <citation type="submission" date="2013-09" db="EMBL/GenBank/DDBJ databases">
        <title>Corchorus olitorius genome sequencing.</title>
        <authorList>
            <person name="Alam M."/>
            <person name="Haque M.S."/>
            <person name="Islam M.S."/>
            <person name="Emdad E.M."/>
            <person name="Islam M.M."/>
            <person name="Ahmed B."/>
            <person name="Halim A."/>
            <person name="Hossen Q.M.M."/>
            <person name="Hossain M.Z."/>
            <person name="Ahmed R."/>
            <person name="Khan M.M."/>
            <person name="Islam R."/>
            <person name="Rashid M.M."/>
            <person name="Khan S.A."/>
            <person name="Rahman M.S."/>
            <person name="Alam M."/>
            <person name="Yahiya A.S."/>
            <person name="Khan M.S."/>
            <person name="Azam M.S."/>
            <person name="Haque T."/>
            <person name="Lashkar M.Z.H."/>
            <person name="Akhand A.I."/>
            <person name="Morshed G."/>
            <person name="Roy S."/>
            <person name="Uddin K.S."/>
            <person name="Rabeya T."/>
            <person name="Hossain A.S."/>
            <person name="Chowdhury A."/>
            <person name="Snigdha A.R."/>
            <person name="Mortoza M.S."/>
            <person name="Matin S.A."/>
            <person name="Hoque S.M.E."/>
            <person name="Islam M.K."/>
            <person name="Roy D.K."/>
            <person name="Haider R."/>
            <person name="Moosa M.M."/>
            <person name="Elias S.M."/>
            <person name="Hasan A.M."/>
            <person name="Jahan S."/>
            <person name="Shafiuddin M."/>
            <person name="Mahmood N."/>
            <person name="Shommy N.S."/>
        </authorList>
    </citation>
    <scope>NUCLEOTIDE SEQUENCE [LARGE SCALE GENOMIC DNA]</scope>
    <source>
        <strain evidence="3">cv. O-4</strain>
    </source>
</reference>
<name>A0A1R3GGL9_9ROSI</name>
<accession>A0A1R3GGL9</accession>
<organism evidence="2 3">
    <name type="scientific">Corchorus olitorius</name>
    <dbReference type="NCBI Taxonomy" id="93759"/>
    <lineage>
        <taxon>Eukaryota</taxon>
        <taxon>Viridiplantae</taxon>
        <taxon>Streptophyta</taxon>
        <taxon>Embryophyta</taxon>
        <taxon>Tracheophyta</taxon>
        <taxon>Spermatophyta</taxon>
        <taxon>Magnoliopsida</taxon>
        <taxon>eudicotyledons</taxon>
        <taxon>Gunneridae</taxon>
        <taxon>Pentapetalae</taxon>
        <taxon>rosids</taxon>
        <taxon>malvids</taxon>
        <taxon>Malvales</taxon>
        <taxon>Malvaceae</taxon>
        <taxon>Grewioideae</taxon>
        <taxon>Apeibeae</taxon>
        <taxon>Corchorus</taxon>
    </lineage>
</organism>
<evidence type="ECO:0000313" key="2">
    <source>
        <dbReference type="EMBL" id="OMO57224.1"/>
    </source>
</evidence>
<comment type="caution">
    <text evidence="2">The sequence shown here is derived from an EMBL/GenBank/DDBJ whole genome shotgun (WGS) entry which is preliminary data.</text>
</comment>
<keyword evidence="1" id="KW-0812">Transmembrane</keyword>
<keyword evidence="1" id="KW-1133">Transmembrane helix</keyword>
<dbReference type="AlphaFoldDB" id="A0A1R3GGL9"/>
<sequence>MAFRSLKFPKSLKFLISVAIGSAIVLIEVLLRIRHQSYSSGLQMLMLRMPLHFAVVEVVVD</sequence>
<dbReference type="EMBL" id="AWUE01022618">
    <property type="protein sequence ID" value="OMO57224.1"/>
    <property type="molecule type" value="Genomic_DNA"/>
</dbReference>
<keyword evidence="1" id="KW-0472">Membrane</keyword>
<dbReference type="Proteomes" id="UP000187203">
    <property type="component" value="Unassembled WGS sequence"/>
</dbReference>
<protein>
    <submittedName>
        <fullName evidence="2">Uncharacterized protein</fullName>
    </submittedName>
</protein>